<reference evidence="1" key="1">
    <citation type="journal article" date="2022" name="bioRxiv">
        <title>Sequencing and chromosome-scale assembly of the giantPleurodeles waltlgenome.</title>
        <authorList>
            <person name="Brown T."/>
            <person name="Elewa A."/>
            <person name="Iarovenko S."/>
            <person name="Subramanian E."/>
            <person name="Araus A.J."/>
            <person name="Petzold A."/>
            <person name="Susuki M."/>
            <person name="Suzuki K.-i.T."/>
            <person name="Hayashi T."/>
            <person name="Toyoda A."/>
            <person name="Oliveira C."/>
            <person name="Osipova E."/>
            <person name="Leigh N.D."/>
            <person name="Simon A."/>
            <person name="Yun M.H."/>
        </authorList>
    </citation>
    <scope>NUCLEOTIDE SEQUENCE</scope>
    <source>
        <strain evidence="1">20211129_DDA</strain>
        <tissue evidence="1">Liver</tissue>
    </source>
</reference>
<keyword evidence="2" id="KW-1185">Reference proteome</keyword>
<evidence type="ECO:0000313" key="1">
    <source>
        <dbReference type="EMBL" id="KAJ1152214.1"/>
    </source>
</evidence>
<dbReference type="AlphaFoldDB" id="A0AAV7RIX9"/>
<accession>A0AAV7RIX9</accession>
<dbReference type="Proteomes" id="UP001066276">
    <property type="component" value="Chromosome 5"/>
</dbReference>
<name>A0AAV7RIX9_PLEWA</name>
<gene>
    <name evidence="1" type="ORF">NDU88_004991</name>
</gene>
<organism evidence="1 2">
    <name type="scientific">Pleurodeles waltl</name>
    <name type="common">Iberian ribbed newt</name>
    <dbReference type="NCBI Taxonomy" id="8319"/>
    <lineage>
        <taxon>Eukaryota</taxon>
        <taxon>Metazoa</taxon>
        <taxon>Chordata</taxon>
        <taxon>Craniata</taxon>
        <taxon>Vertebrata</taxon>
        <taxon>Euteleostomi</taxon>
        <taxon>Amphibia</taxon>
        <taxon>Batrachia</taxon>
        <taxon>Caudata</taxon>
        <taxon>Salamandroidea</taxon>
        <taxon>Salamandridae</taxon>
        <taxon>Pleurodelinae</taxon>
        <taxon>Pleurodeles</taxon>
    </lineage>
</organism>
<protein>
    <submittedName>
        <fullName evidence="1">Uncharacterized protein</fullName>
    </submittedName>
</protein>
<comment type="caution">
    <text evidence="1">The sequence shown here is derived from an EMBL/GenBank/DDBJ whole genome shotgun (WGS) entry which is preliminary data.</text>
</comment>
<evidence type="ECO:0000313" key="2">
    <source>
        <dbReference type="Proteomes" id="UP001066276"/>
    </source>
</evidence>
<sequence length="68" mass="8030">MLLEVRKFNVLHRRRDSRFRTSTYFHSSPKVLYLGVYATPCLAPLVPACWERLRHDPVLTSHQSILCF</sequence>
<dbReference type="EMBL" id="JANPWB010000009">
    <property type="protein sequence ID" value="KAJ1152214.1"/>
    <property type="molecule type" value="Genomic_DNA"/>
</dbReference>
<proteinExistence type="predicted"/>